<reference evidence="14 15" key="1">
    <citation type="submission" date="2019-06" db="EMBL/GenBank/DDBJ databases">
        <title>Whole genome shotgun sequence of Streptomyces cacaoi subsp. cacaoi NBRC 12748.</title>
        <authorList>
            <person name="Hosoyama A."/>
            <person name="Uohara A."/>
            <person name="Ohji S."/>
            <person name="Ichikawa N."/>
        </authorList>
    </citation>
    <scope>NUCLEOTIDE SEQUENCE [LARGE SCALE GENOMIC DNA]</scope>
    <source>
        <strain evidence="14 15">NBRC 12748</strain>
    </source>
</reference>
<dbReference type="Pfam" id="PF00293">
    <property type="entry name" value="NUDIX"/>
    <property type="match status" value="1"/>
</dbReference>
<evidence type="ECO:0000256" key="12">
    <source>
        <dbReference type="RuleBase" id="RU003476"/>
    </source>
</evidence>
<evidence type="ECO:0000256" key="11">
    <source>
        <dbReference type="ARBA" id="ARBA00038905"/>
    </source>
</evidence>
<sequence>MEDSRTKRIVVAGAVVRDGKLLAARRTSPSALAGRWELPGGKVDPGESPQAALTRELHEELGVDVTVGERLPGEVELGQGLVLCAWLARLERGEPRPLQDHDQVRWVDVREAPNVDWLEQDRPFVAQAARYLD</sequence>
<dbReference type="InterPro" id="IPR047127">
    <property type="entry name" value="MutT-like"/>
</dbReference>
<dbReference type="PROSITE" id="PS00893">
    <property type="entry name" value="NUDIX_BOX"/>
    <property type="match status" value="1"/>
</dbReference>
<evidence type="ECO:0000256" key="10">
    <source>
        <dbReference type="ARBA" id="ARBA00035861"/>
    </source>
</evidence>
<keyword evidence="15" id="KW-1185">Reference proteome</keyword>
<evidence type="ECO:0000256" key="4">
    <source>
        <dbReference type="ARBA" id="ARBA00022705"/>
    </source>
</evidence>
<evidence type="ECO:0000313" key="14">
    <source>
        <dbReference type="EMBL" id="GEB52050.1"/>
    </source>
</evidence>
<dbReference type="PRINTS" id="PR00502">
    <property type="entry name" value="NUDIXFAMILY"/>
</dbReference>
<organism evidence="14 15">
    <name type="scientific">Streptomyces cacaoi</name>
    <dbReference type="NCBI Taxonomy" id="1898"/>
    <lineage>
        <taxon>Bacteria</taxon>
        <taxon>Bacillati</taxon>
        <taxon>Actinomycetota</taxon>
        <taxon>Actinomycetes</taxon>
        <taxon>Kitasatosporales</taxon>
        <taxon>Streptomycetaceae</taxon>
        <taxon>Streptomyces</taxon>
    </lineage>
</organism>
<keyword evidence="5" id="KW-0479">Metal-binding</keyword>
<dbReference type="Proteomes" id="UP000319210">
    <property type="component" value="Unassembled WGS sequence"/>
</dbReference>
<evidence type="ECO:0000256" key="7">
    <source>
        <dbReference type="ARBA" id="ARBA00022801"/>
    </source>
</evidence>
<dbReference type="GO" id="GO:0046872">
    <property type="term" value="F:metal ion binding"/>
    <property type="evidence" value="ECO:0007669"/>
    <property type="project" value="UniProtKB-KW"/>
</dbReference>
<dbReference type="SUPFAM" id="SSF55811">
    <property type="entry name" value="Nudix"/>
    <property type="match status" value="1"/>
</dbReference>
<accession>A0A4Y3R878</accession>
<dbReference type="GO" id="GO:0035539">
    <property type="term" value="F:8-oxo-7,8-dihydrodeoxyguanosine triphosphate pyrophosphatase activity"/>
    <property type="evidence" value="ECO:0007669"/>
    <property type="project" value="UniProtKB-EC"/>
</dbReference>
<comment type="cofactor">
    <cofactor evidence="1">
        <name>Mg(2+)</name>
        <dbReference type="ChEBI" id="CHEBI:18420"/>
    </cofactor>
</comment>
<feature type="domain" description="Nudix hydrolase" evidence="13">
    <location>
        <begin position="6"/>
        <end position="132"/>
    </location>
</feature>
<dbReference type="InterPro" id="IPR020476">
    <property type="entry name" value="Nudix_hydrolase"/>
</dbReference>
<evidence type="ECO:0000256" key="8">
    <source>
        <dbReference type="ARBA" id="ARBA00022842"/>
    </source>
</evidence>
<protein>
    <recommendedName>
        <fullName evidence="11">8-oxo-dGTP diphosphatase</fullName>
        <ecNumber evidence="11">3.6.1.55</ecNumber>
    </recommendedName>
</protein>
<keyword evidence="9" id="KW-0234">DNA repair</keyword>
<dbReference type="EMBL" id="BJMM01000026">
    <property type="protein sequence ID" value="GEB52050.1"/>
    <property type="molecule type" value="Genomic_DNA"/>
</dbReference>
<comment type="similarity">
    <text evidence="2 12">Belongs to the Nudix hydrolase family.</text>
</comment>
<dbReference type="GO" id="GO:0006260">
    <property type="term" value="P:DNA replication"/>
    <property type="evidence" value="ECO:0007669"/>
    <property type="project" value="UniProtKB-KW"/>
</dbReference>
<dbReference type="AlphaFoldDB" id="A0A4Y3R878"/>
<dbReference type="RefSeq" id="WP_030891124.1">
    <property type="nucleotide sequence ID" value="NZ_BJMM01000026.1"/>
</dbReference>
<evidence type="ECO:0000256" key="2">
    <source>
        <dbReference type="ARBA" id="ARBA00005582"/>
    </source>
</evidence>
<keyword evidence="6" id="KW-0227">DNA damage</keyword>
<gene>
    <name evidence="14" type="ORF">SCA03_46010</name>
</gene>
<dbReference type="GO" id="GO:0006281">
    <property type="term" value="P:DNA repair"/>
    <property type="evidence" value="ECO:0007669"/>
    <property type="project" value="UniProtKB-KW"/>
</dbReference>
<evidence type="ECO:0000259" key="13">
    <source>
        <dbReference type="PROSITE" id="PS51462"/>
    </source>
</evidence>
<evidence type="ECO:0000256" key="5">
    <source>
        <dbReference type="ARBA" id="ARBA00022723"/>
    </source>
</evidence>
<name>A0A4Y3R878_STRCI</name>
<dbReference type="Gene3D" id="3.90.79.10">
    <property type="entry name" value="Nucleoside Triphosphate Pyrophosphohydrolase"/>
    <property type="match status" value="1"/>
</dbReference>
<dbReference type="PROSITE" id="PS51462">
    <property type="entry name" value="NUDIX"/>
    <property type="match status" value="1"/>
</dbReference>
<keyword evidence="8" id="KW-0460">Magnesium</keyword>
<dbReference type="InterPro" id="IPR000086">
    <property type="entry name" value="NUDIX_hydrolase_dom"/>
</dbReference>
<dbReference type="CDD" id="cd03425">
    <property type="entry name" value="NUDIX_MutT_NudA_like"/>
    <property type="match status" value="1"/>
</dbReference>
<evidence type="ECO:0000256" key="3">
    <source>
        <dbReference type="ARBA" id="ARBA00022457"/>
    </source>
</evidence>
<dbReference type="PANTHER" id="PTHR47707">
    <property type="entry name" value="8-OXO-DGTP DIPHOSPHATASE"/>
    <property type="match status" value="1"/>
</dbReference>
<evidence type="ECO:0000313" key="15">
    <source>
        <dbReference type="Proteomes" id="UP000319210"/>
    </source>
</evidence>
<dbReference type="InterPro" id="IPR015797">
    <property type="entry name" value="NUDIX_hydrolase-like_dom_sf"/>
</dbReference>
<proteinExistence type="inferred from homology"/>
<dbReference type="PANTHER" id="PTHR47707:SF1">
    <property type="entry name" value="NUDIX HYDROLASE FAMILY PROTEIN"/>
    <property type="match status" value="1"/>
</dbReference>
<dbReference type="EC" id="3.6.1.55" evidence="11"/>
<dbReference type="InterPro" id="IPR020084">
    <property type="entry name" value="NUDIX_hydrolase_CS"/>
</dbReference>
<keyword evidence="4" id="KW-0235">DNA replication</keyword>
<dbReference type="GO" id="GO:0044715">
    <property type="term" value="F:8-oxo-dGDP phosphatase activity"/>
    <property type="evidence" value="ECO:0007669"/>
    <property type="project" value="TreeGrafter"/>
</dbReference>
<dbReference type="GO" id="GO:0044716">
    <property type="term" value="F:8-oxo-GDP phosphatase activity"/>
    <property type="evidence" value="ECO:0007669"/>
    <property type="project" value="TreeGrafter"/>
</dbReference>
<dbReference type="GO" id="GO:0008413">
    <property type="term" value="F:8-oxo-7,8-dihydroguanosine triphosphate pyrophosphatase activity"/>
    <property type="evidence" value="ECO:0007669"/>
    <property type="project" value="TreeGrafter"/>
</dbReference>
<keyword evidence="3" id="KW-0515">Mutator protein</keyword>
<evidence type="ECO:0000256" key="1">
    <source>
        <dbReference type="ARBA" id="ARBA00001946"/>
    </source>
</evidence>
<comment type="caution">
    <text evidence="14">The sequence shown here is derived from an EMBL/GenBank/DDBJ whole genome shotgun (WGS) entry which is preliminary data.</text>
</comment>
<comment type="catalytic activity">
    <reaction evidence="10">
        <text>8-oxo-dGTP + H2O = 8-oxo-dGMP + diphosphate + H(+)</text>
        <dbReference type="Rhea" id="RHEA:31575"/>
        <dbReference type="ChEBI" id="CHEBI:15377"/>
        <dbReference type="ChEBI" id="CHEBI:15378"/>
        <dbReference type="ChEBI" id="CHEBI:33019"/>
        <dbReference type="ChEBI" id="CHEBI:63224"/>
        <dbReference type="ChEBI" id="CHEBI:77896"/>
        <dbReference type="EC" id="3.6.1.55"/>
    </reaction>
</comment>
<evidence type="ECO:0000256" key="9">
    <source>
        <dbReference type="ARBA" id="ARBA00023204"/>
    </source>
</evidence>
<keyword evidence="7 12" id="KW-0378">Hydrolase</keyword>
<evidence type="ECO:0000256" key="6">
    <source>
        <dbReference type="ARBA" id="ARBA00022763"/>
    </source>
</evidence>
<dbReference type="OrthoDB" id="9810648at2"/>